<dbReference type="Pfam" id="PF11279">
    <property type="entry name" value="DUF3080"/>
    <property type="match status" value="1"/>
</dbReference>
<dbReference type="PROSITE" id="PS51257">
    <property type="entry name" value="PROKAR_LIPOPROTEIN"/>
    <property type="match status" value="1"/>
</dbReference>
<organism evidence="1 2">
    <name type="scientific">Salinisphaera aquimarina</name>
    <dbReference type="NCBI Taxonomy" id="2094031"/>
    <lineage>
        <taxon>Bacteria</taxon>
        <taxon>Pseudomonadati</taxon>
        <taxon>Pseudomonadota</taxon>
        <taxon>Gammaproteobacteria</taxon>
        <taxon>Salinisphaerales</taxon>
        <taxon>Salinisphaeraceae</taxon>
        <taxon>Salinisphaera</taxon>
    </lineage>
</organism>
<accession>A0ABV7EMX8</accession>
<reference evidence="2" key="1">
    <citation type="journal article" date="2019" name="Int. J. Syst. Evol. Microbiol.">
        <title>The Global Catalogue of Microorganisms (GCM) 10K type strain sequencing project: providing services to taxonomists for standard genome sequencing and annotation.</title>
        <authorList>
            <consortium name="The Broad Institute Genomics Platform"/>
            <consortium name="The Broad Institute Genome Sequencing Center for Infectious Disease"/>
            <person name="Wu L."/>
            <person name="Ma J."/>
        </authorList>
    </citation>
    <scope>NUCLEOTIDE SEQUENCE [LARGE SCALE GENOMIC DNA]</scope>
    <source>
        <strain evidence="2">KCTC 52640</strain>
    </source>
</reference>
<keyword evidence="2" id="KW-1185">Reference proteome</keyword>
<evidence type="ECO:0000313" key="2">
    <source>
        <dbReference type="Proteomes" id="UP001595462"/>
    </source>
</evidence>
<dbReference type="EMBL" id="JBHRSS010000003">
    <property type="protein sequence ID" value="MFC3104090.1"/>
    <property type="molecule type" value="Genomic_DNA"/>
</dbReference>
<dbReference type="RefSeq" id="WP_380688736.1">
    <property type="nucleotide sequence ID" value="NZ_JBHRSS010000003.1"/>
</dbReference>
<sequence length="362" mass="39854">MAPKRMNGVRTGASFRLWCVLILLVIGGCSATDSPEARFDDYLSRLARTLDVSSPSSQAPPRLRYPDKRSLQLVIETPRTGWIGLFQLHRCGLVNLVSERNSILGRVAPPQDRLAYESRLLAGLKQCRTELDSKEDTADDRDLRRQLDALIEIKRRAVPRIFWNLTLADDAMAHLFSVAPPPLGLKASALGRASRQALTRLADAGRTLAEGGLLDASALSKSYEILEGSTYGGQLQSAALVAVARLDAATAMLQQRMARRPICFNAQPNRRARTLYTILREVYGPNVQSYLADLVRAGREWRAAVASLVDAQQVAPRPAFTAYETRTLSAKTGVWAALDTAIVRHTKSWQDAMGQCNLMPGE</sequence>
<gene>
    <name evidence="1" type="ORF">ACFOSU_09310</name>
</gene>
<name>A0ABV7EMX8_9GAMM</name>
<evidence type="ECO:0000313" key="1">
    <source>
        <dbReference type="EMBL" id="MFC3104090.1"/>
    </source>
</evidence>
<proteinExistence type="predicted"/>
<dbReference type="Proteomes" id="UP001595462">
    <property type="component" value="Unassembled WGS sequence"/>
</dbReference>
<dbReference type="InterPro" id="IPR021431">
    <property type="entry name" value="DUF3080"/>
</dbReference>
<protein>
    <submittedName>
        <fullName evidence="1">DUF3080 family protein</fullName>
    </submittedName>
</protein>
<comment type="caution">
    <text evidence="1">The sequence shown here is derived from an EMBL/GenBank/DDBJ whole genome shotgun (WGS) entry which is preliminary data.</text>
</comment>